<dbReference type="GO" id="GO:0005829">
    <property type="term" value="C:cytosol"/>
    <property type="evidence" value="ECO:0007669"/>
    <property type="project" value="TreeGrafter"/>
</dbReference>
<evidence type="ECO:0000313" key="3">
    <source>
        <dbReference type="EMBL" id="WEG73499.1"/>
    </source>
</evidence>
<evidence type="ECO:0000313" key="4">
    <source>
        <dbReference type="Proteomes" id="UP001179647"/>
    </source>
</evidence>
<dbReference type="PANTHER" id="PTHR46797">
    <property type="entry name" value="HTH-TYPE TRANSCRIPTIONAL REGULATOR"/>
    <property type="match status" value="1"/>
</dbReference>
<proteinExistence type="predicted"/>
<sequence>MSDLNQPLIERIKQLRKRYGISQEKLSLLASLDARYVNKLENGKFNLSVPTLDRIIKAFDMSYNEFFEFDVKENRELDRVKKLNPKERENLLIQCLKISDLLNDQ</sequence>
<dbReference type="Gene3D" id="1.10.260.40">
    <property type="entry name" value="lambda repressor-like DNA-binding domains"/>
    <property type="match status" value="1"/>
</dbReference>
<reference evidence="3" key="1">
    <citation type="submission" date="2022-10" db="EMBL/GenBank/DDBJ databases">
        <title>Vagococcus sp. isolated from poultry meat.</title>
        <authorList>
            <person name="Johansson P."/>
            <person name="Bjorkroth J."/>
        </authorList>
    </citation>
    <scope>NUCLEOTIDE SEQUENCE</scope>
    <source>
        <strain evidence="3">STAA11</strain>
    </source>
</reference>
<dbReference type="SUPFAM" id="SSF47413">
    <property type="entry name" value="lambda repressor-like DNA-binding domains"/>
    <property type="match status" value="1"/>
</dbReference>
<gene>
    <name evidence="3" type="ORF">OL234_00905</name>
</gene>
<accession>A0AAF0I7Q5</accession>
<keyword evidence="4" id="KW-1185">Reference proteome</keyword>
<dbReference type="InterPro" id="IPR050807">
    <property type="entry name" value="TransReg_Diox_bact_type"/>
</dbReference>
<dbReference type="PROSITE" id="PS50943">
    <property type="entry name" value="HTH_CROC1"/>
    <property type="match status" value="1"/>
</dbReference>
<evidence type="ECO:0000256" key="1">
    <source>
        <dbReference type="ARBA" id="ARBA00023125"/>
    </source>
</evidence>
<name>A0AAF0I7Q5_9ENTE</name>
<evidence type="ECO:0000259" key="2">
    <source>
        <dbReference type="PROSITE" id="PS50943"/>
    </source>
</evidence>
<dbReference type="RefSeq" id="WP_275469298.1">
    <property type="nucleotide sequence ID" value="NZ_CP110232.1"/>
</dbReference>
<dbReference type="CDD" id="cd00093">
    <property type="entry name" value="HTH_XRE"/>
    <property type="match status" value="1"/>
</dbReference>
<dbReference type="SMART" id="SM00530">
    <property type="entry name" value="HTH_XRE"/>
    <property type="match status" value="1"/>
</dbReference>
<dbReference type="KEGG" id="vie:OL234_00905"/>
<dbReference type="GO" id="GO:0003700">
    <property type="term" value="F:DNA-binding transcription factor activity"/>
    <property type="evidence" value="ECO:0007669"/>
    <property type="project" value="TreeGrafter"/>
</dbReference>
<dbReference type="PANTHER" id="PTHR46797:SF1">
    <property type="entry name" value="METHYLPHOSPHONATE SYNTHASE"/>
    <property type="match status" value="1"/>
</dbReference>
<dbReference type="InterPro" id="IPR010982">
    <property type="entry name" value="Lambda_DNA-bd_dom_sf"/>
</dbReference>
<protein>
    <submittedName>
        <fullName evidence="3">Helix-turn-helix domain-containing protein</fullName>
    </submittedName>
</protein>
<dbReference type="Pfam" id="PF01381">
    <property type="entry name" value="HTH_3"/>
    <property type="match status" value="1"/>
</dbReference>
<dbReference type="GO" id="GO:0003677">
    <property type="term" value="F:DNA binding"/>
    <property type="evidence" value="ECO:0007669"/>
    <property type="project" value="UniProtKB-KW"/>
</dbReference>
<dbReference type="InterPro" id="IPR001387">
    <property type="entry name" value="Cro/C1-type_HTH"/>
</dbReference>
<dbReference type="Proteomes" id="UP001179647">
    <property type="component" value="Chromosome"/>
</dbReference>
<feature type="domain" description="HTH cro/C1-type" evidence="2">
    <location>
        <begin position="12"/>
        <end position="66"/>
    </location>
</feature>
<organism evidence="3 4">
    <name type="scientific">Vagococcus intermedius</name>
    <dbReference type="NCBI Taxonomy" id="2991418"/>
    <lineage>
        <taxon>Bacteria</taxon>
        <taxon>Bacillati</taxon>
        <taxon>Bacillota</taxon>
        <taxon>Bacilli</taxon>
        <taxon>Lactobacillales</taxon>
        <taxon>Enterococcaceae</taxon>
        <taxon>Vagococcus</taxon>
    </lineage>
</organism>
<dbReference type="EMBL" id="CP110232">
    <property type="protein sequence ID" value="WEG73499.1"/>
    <property type="molecule type" value="Genomic_DNA"/>
</dbReference>
<keyword evidence="1" id="KW-0238">DNA-binding</keyword>
<dbReference type="AlphaFoldDB" id="A0AAF0I7Q5"/>